<keyword evidence="3 7" id="KW-0812">Transmembrane</keyword>
<dbReference type="STRING" id="1079994.SAMN04488565_2345"/>
<feature type="transmembrane region" description="Helical" evidence="7">
    <location>
        <begin position="360"/>
        <end position="382"/>
    </location>
</feature>
<organism evidence="9 10">
    <name type="scientific">Leucobacter chromiiresistens</name>
    <dbReference type="NCBI Taxonomy" id="1079994"/>
    <lineage>
        <taxon>Bacteria</taxon>
        <taxon>Bacillati</taxon>
        <taxon>Actinomycetota</taxon>
        <taxon>Actinomycetes</taxon>
        <taxon>Micrococcales</taxon>
        <taxon>Microbacteriaceae</taxon>
        <taxon>Leucobacter</taxon>
    </lineage>
</organism>
<evidence type="ECO:0000256" key="4">
    <source>
        <dbReference type="ARBA" id="ARBA00022989"/>
    </source>
</evidence>
<feature type="transmembrane region" description="Helical" evidence="7">
    <location>
        <begin position="59"/>
        <end position="77"/>
    </location>
</feature>
<comment type="subcellular location">
    <subcellularLocation>
        <location evidence="1">Cell membrane</location>
        <topology evidence="1">Multi-pass membrane protein</topology>
    </subcellularLocation>
</comment>
<feature type="transmembrane region" description="Helical" evidence="7">
    <location>
        <begin position="37"/>
        <end position="52"/>
    </location>
</feature>
<dbReference type="Proteomes" id="UP000182690">
    <property type="component" value="Unassembled WGS sequence"/>
</dbReference>
<dbReference type="InterPro" id="IPR036866">
    <property type="entry name" value="RibonucZ/Hydroxyglut_hydro"/>
</dbReference>
<dbReference type="eggNOG" id="COG2333">
    <property type="taxonomic scope" value="Bacteria"/>
</dbReference>
<dbReference type="InterPro" id="IPR001279">
    <property type="entry name" value="Metallo-B-lactamas"/>
</dbReference>
<feature type="compositionally biased region" description="Low complexity" evidence="6">
    <location>
        <begin position="840"/>
        <end position="850"/>
    </location>
</feature>
<evidence type="ECO:0000313" key="9">
    <source>
        <dbReference type="EMBL" id="SDQ34773.1"/>
    </source>
</evidence>
<dbReference type="InterPro" id="IPR052159">
    <property type="entry name" value="Competence_DNA_uptake"/>
</dbReference>
<proteinExistence type="predicted"/>
<feature type="region of interest" description="Disordered" evidence="6">
    <location>
        <begin position="840"/>
        <end position="870"/>
    </location>
</feature>
<keyword evidence="4 7" id="KW-1133">Transmembrane helix</keyword>
<dbReference type="InterPro" id="IPR004477">
    <property type="entry name" value="ComEC_N"/>
</dbReference>
<keyword evidence="5 7" id="KW-0472">Membrane</keyword>
<dbReference type="PANTHER" id="PTHR30619:SF1">
    <property type="entry name" value="RECOMBINATION PROTEIN 2"/>
    <property type="match status" value="1"/>
</dbReference>
<dbReference type="Pfam" id="PF00753">
    <property type="entry name" value="Lactamase_B"/>
    <property type="match status" value="1"/>
</dbReference>
<feature type="transmembrane region" description="Helical" evidence="7">
    <location>
        <begin position="488"/>
        <end position="508"/>
    </location>
</feature>
<dbReference type="SMART" id="SM00849">
    <property type="entry name" value="Lactamase_B"/>
    <property type="match status" value="1"/>
</dbReference>
<feature type="transmembrane region" description="Helical" evidence="7">
    <location>
        <begin position="554"/>
        <end position="576"/>
    </location>
</feature>
<dbReference type="EMBL" id="FNKB01000001">
    <property type="protein sequence ID" value="SDQ34773.1"/>
    <property type="molecule type" value="Genomic_DNA"/>
</dbReference>
<accession>A0A1H1A534</accession>
<feature type="transmembrane region" description="Helical" evidence="7">
    <location>
        <begin position="419"/>
        <end position="441"/>
    </location>
</feature>
<dbReference type="AlphaFoldDB" id="A0A1H1A534"/>
<dbReference type="CDD" id="cd07731">
    <property type="entry name" value="ComA-like_MBL-fold"/>
    <property type="match status" value="1"/>
</dbReference>
<dbReference type="InterPro" id="IPR035681">
    <property type="entry name" value="ComA-like_MBL"/>
</dbReference>
<protein>
    <submittedName>
        <fullName evidence="9">Competence protein ComEC</fullName>
    </submittedName>
</protein>
<feature type="transmembrane region" description="Helical" evidence="7">
    <location>
        <begin position="448"/>
        <end position="468"/>
    </location>
</feature>
<dbReference type="eggNOG" id="COG0658">
    <property type="taxonomic scope" value="Bacteria"/>
</dbReference>
<feature type="transmembrane region" description="Helical" evidence="7">
    <location>
        <begin position="394"/>
        <end position="413"/>
    </location>
</feature>
<evidence type="ECO:0000256" key="5">
    <source>
        <dbReference type="ARBA" id="ARBA00023136"/>
    </source>
</evidence>
<gene>
    <name evidence="9" type="ORF">SAMN04488565_2345</name>
</gene>
<feature type="domain" description="Metallo-beta-lactamase" evidence="8">
    <location>
        <begin position="597"/>
        <end position="795"/>
    </location>
</feature>
<dbReference type="GO" id="GO:0005886">
    <property type="term" value="C:plasma membrane"/>
    <property type="evidence" value="ECO:0007669"/>
    <property type="project" value="UniProtKB-SubCell"/>
</dbReference>
<feature type="compositionally biased region" description="Polar residues" evidence="6">
    <location>
        <begin position="860"/>
        <end position="870"/>
    </location>
</feature>
<evidence type="ECO:0000256" key="7">
    <source>
        <dbReference type="SAM" id="Phobius"/>
    </source>
</evidence>
<evidence type="ECO:0000256" key="3">
    <source>
        <dbReference type="ARBA" id="ARBA00022692"/>
    </source>
</evidence>
<dbReference type="Pfam" id="PF03772">
    <property type="entry name" value="Competence"/>
    <property type="match status" value="1"/>
</dbReference>
<evidence type="ECO:0000256" key="2">
    <source>
        <dbReference type="ARBA" id="ARBA00022475"/>
    </source>
</evidence>
<dbReference type="SUPFAM" id="SSF56281">
    <property type="entry name" value="Metallo-hydrolase/oxidoreductase"/>
    <property type="match status" value="1"/>
</dbReference>
<sequence>MTRASTSAPGSGRLLAPALLAWGLVAAAVVHPGAGRWLGITAFVLGIVAVVARHSRCGAVLLPYAAIACAMIVLLGARIDGLEAVRADAGFAEVASSGQHTALDVELRGFPKAAAASSDGGPSAWVPAAARSARGSLPVVLWFDDDALPGDESAPGRQAGPLETWGPGTALRVEGALAELDHGSSAQYGVRVTAFAAGEEPESPGPWRTLRAALTGVAAHMRADLRAAAQSVPGAELVPGLAVGDTSLLPERLEQQMQVSSLTHLTAVSGANCALVIAAITTLAGWLRIPRRARLSAAALGLAGFVIVVGPDPSLQRAAVMAAVVLASSFGGKRAVALPGLGIATFALLMSDPWQALQPGFALSVAATAGILLWTPGIAAALGRIAPGPAWLRTPIAVAIAAQCACGPLLLLVQPGFPAAGLIANVLAAPAAPWGTGLGLLAMLAAQLVPSAGTVLVHLSGLPAGWIAATAEVTSSLPGARWQWPGGWGGALLLALVEGAVLIAWGLLDRRFGEGRDRAEVDCRGRVAGEHDTIPPITSGRVPWGRTRPRPRPVTVWVAALLCGSVGVFLGPTLIVPTTIRLTAPRDWNVVACDVGQGDALLLRDANAPERVMLVDTGDDPERLTSCLERFGVQRIALLVLTHDDRDHVGALGAVVDRAERAIVAPSNREDGDARPVLEQLSAAGVPTRIGASGTREALGDLVWEVLAPAPGAVPADTNSASLVLRVQAGETSVLMLADTGEDEQRALQRSGADLDVDVLKVAHHGSADHDPLLFTRASAEVALISVGAENSYGHPAPMVTNELARLQTTVLRTDLMGSVAVGGAPGALDLWVERDAPGMARGMGRRMPGAPEPPAPRTQRASSVATHDG</sequence>
<feature type="transmembrane region" description="Helical" evidence="7">
    <location>
        <begin position="265"/>
        <end position="286"/>
    </location>
</feature>
<evidence type="ECO:0000256" key="1">
    <source>
        <dbReference type="ARBA" id="ARBA00004651"/>
    </source>
</evidence>
<dbReference type="NCBIfam" id="TIGR00360">
    <property type="entry name" value="ComEC_N-term"/>
    <property type="match status" value="1"/>
</dbReference>
<evidence type="ECO:0000259" key="8">
    <source>
        <dbReference type="SMART" id="SM00849"/>
    </source>
</evidence>
<keyword evidence="2" id="KW-1003">Cell membrane</keyword>
<name>A0A1H1A534_9MICO</name>
<dbReference type="Gene3D" id="3.60.15.10">
    <property type="entry name" value="Ribonuclease Z/Hydroxyacylglutathione hydrolase-like"/>
    <property type="match status" value="1"/>
</dbReference>
<dbReference type="PANTHER" id="PTHR30619">
    <property type="entry name" value="DNA INTERNALIZATION/COMPETENCE PROTEIN COMEC/REC2"/>
    <property type="match status" value="1"/>
</dbReference>
<reference evidence="9 10" key="1">
    <citation type="submission" date="2016-10" db="EMBL/GenBank/DDBJ databases">
        <authorList>
            <person name="de Groot N.N."/>
        </authorList>
    </citation>
    <scope>NUCLEOTIDE SEQUENCE [LARGE SCALE GENOMIC DNA]</scope>
    <source>
        <strain evidence="9 10">DSM 22788</strain>
    </source>
</reference>
<evidence type="ECO:0000313" key="10">
    <source>
        <dbReference type="Proteomes" id="UP000182690"/>
    </source>
</evidence>
<dbReference type="RefSeq" id="WP_010156919.1">
    <property type="nucleotide sequence ID" value="NZ_FNKB01000001.1"/>
</dbReference>
<evidence type="ECO:0000256" key="6">
    <source>
        <dbReference type="SAM" id="MobiDB-lite"/>
    </source>
</evidence>